<dbReference type="InterPro" id="IPR018641">
    <property type="entry name" value="Trfase_1_rSAM/seldom-assoc"/>
</dbReference>
<evidence type="ECO:0000313" key="1">
    <source>
        <dbReference type="EMBL" id="KPH83090.1"/>
    </source>
</evidence>
<proteinExistence type="predicted"/>
<name>A0A0N1FHZ9_9HYPH</name>
<dbReference type="SUPFAM" id="SSF53448">
    <property type="entry name" value="Nucleotide-diphospho-sugar transferases"/>
    <property type="match status" value="1"/>
</dbReference>
<evidence type="ECO:0008006" key="3">
    <source>
        <dbReference type="Google" id="ProtNLM"/>
    </source>
</evidence>
<dbReference type="PATRIC" id="fig|1526658.3.peg.3587"/>
<dbReference type="AlphaFoldDB" id="A0A0N1FHZ9"/>
<dbReference type="OrthoDB" id="9798250at2"/>
<organism evidence="1 2">
    <name type="scientific">Bosea vaviloviae</name>
    <dbReference type="NCBI Taxonomy" id="1526658"/>
    <lineage>
        <taxon>Bacteria</taxon>
        <taxon>Pseudomonadati</taxon>
        <taxon>Pseudomonadota</taxon>
        <taxon>Alphaproteobacteria</taxon>
        <taxon>Hyphomicrobiales</taxon>
        <taxon>Boseaceae</taxon>
        <taxon>Bosea</taxon>
    </lineage>
</organism>
<gene>
    <name evidence="1" type="ORF">AE618_00370</name>
</gene>
<dbReference type="PANTHER" id="PTHR36529:SF1">
    <property type="entry name" value="GLYCOSYLTRANSFERASE"/>
    <property type="match status" value="1"/>
</dbReference>
<evidence type="ECO:0000313" key="2">
    <source>
        <dbReference type="Proteomes" id="UP000037822"/>
    </source>
</evidence>
<dbReference type="Gene3D" id="3.90.550.10">
    <property type="entry name" value="Spore Coat Polysaccharide Biosynthesis Protein SpsA, Chain A"/>
    <property type="match status" value="1"/>
</dbReference>
<comment type="caution">
    <text evidence="1">The sequence shown here is derived from an EMBL/GenBank/DDBJ whole genome shotgun (WGS) entry which is preliminary data.</text>
</comment>
<keyword evidence="2" id="KW-1185">Reference proteome</keyword>
<dbReference type="Pfam" id="PF09837">
    <property type="entry name" value="DUF2064"/>
    <property type="match status" value="1"/>
</dbReference>
<dbReference type="InterPro" id="IPR029044">
    <property type="entry name" value="Nucleotide-diphossugar_trans"/>
</dbReference>
<dbReference type="NCBIfam" id="TIGR04282">
    <property type="entry name" value="glyco_like_cofC"/>
    <property type="match status" value="1"/>
</dbReference>
<reference evidence="1 2" key="1">
    <citation type="submission" date="2015-07" db="EMBL/GenBank/DDBJ databases">
        <title>Whole genome sequencing of Bosea vaviloviae isolated from cave pool.</title>
        <authorList>
            <person name="Tan N.E.H."/>
            <person name="Lee Y.P."/>
            <person name="Gan H.M."/>
            <person name="Barton H."/>
            <person name="Savka M.A."/>
        </authorList>
    </citation>
    <scope>NUCLEOTIDE SEQUENCE [LARGE SCALE GENOMIC DNA]</scope>
    <source>
        <strain evidence="1 2">SD260</strain>
    </source>
</reference>
<dbReference type="EMBL" id="LGSZ01000008">
    <property type="protein sequence ID" value="KPH83090.1"/>
    <property type="molecule type" value="Genomic_DNA"/>
</dbReference>
<accession>A0A0N1FHZ9</accession>
<dbReference type="RefSeq" id="WP_054207079.1">
    <property type="nucleotide sequence ID" value="NZ_LGSZ01000008.1"/>
</dbReference>
<dbReference type="PANTHER" id="PTHR36529">
    <property type="entry name" value="SLL1095 PROTEIN"/>
    <property type="match status" value="1"/>
</dbReference>
<dbReference type="Proteomes" id="UP000037822">
    <property type="component" value="Unassembled WGS sequence"/>
</dbReference>
<protein>
    <recommendedName>
        <fullName evidence="3">Glycosyltransferase</fullName>
    </recommendedName>
</protein>
<sequence length="246" mass="25945">MRPTIAIGIICKTPRSGHSKTRLIPRLGADDAAALASCFLRDISSAIEAIPVAVGRRGYAVFAPEGSEAELARHIPADFGMICRRDATLGVVLLGATEHLLSLGHDGVVLVNADSPTLPSSLLEAAIAALRIAGDRVVLGPAIDGGYYLIGLKTPHAALFSDIPWSTAGVLHATRQRADEIGLPVHELAPWYDVDDADSYGMLLGELAGKRPPFAEAGSQGGPAEATRAFFAEREQVVDHRDPRCA</sequence>